<feature type="region of interest" description="Disordered" evidence="1">
    <location>
        <begin position="146"/>
        <end position="166"/>
    </location>
</feature>
<comment type="caution">
    <text evidence="2">The sequence shown here is derived from an EMBL/GenBank/DDBJ whole genome shotgun (WGS) entry which is preliminary data.</text>
</comment>
<evidence type="ECO:0000313" key="2">
    <source>
        <dbReference type="EMBL" id="KAG0574951.1"/>
    </source>
</evidence>
<dbReference type="Proteomes" id="UP000822688">
    <property type="component" value="Chromosome V"/>
</dbReference>
<evidence type="ECO:0000313" key="3">
    <source>
        <dbReference type="Proteomes" id="UP000822688"/>
    </source>
</evidence>
<gene>
    <name evidence="2" type="ORF">KC19_VG305200</name>
</gene>
<sequence length="215" mass="23183">EKGFKTCICAVARVVSCILVHPVKSANTHLFLNLKMEKLIRNPGLHLLQHLLPAKTSTFLGAQAAAPSLVTCTKSGERACGRLIQTPSLRGIQCDPMEMRSAVLPKCPSIAAPPRHRPPTLGAIGSTVRRRRPICPASLIFLGSPVRGSPQPRARPEPRAACPTPASPTPARQCTFAEPVPCCLNLVSLRNCSCSRICSRLREENYALIPDTIPS</sequence>
<organism evidence="2 3">
    <name type="scientific">Ceratodon purpureus</name>
    <name type="common">Fire moss</name>
    <name type="synonym">Dicranum purpureum</name>
    <dbReference type="NCBI Taxonomy" id="3225"/>
    <lineage>
        <taxon>Eukaryota</taxon>
        <taxon>Viridiplantae</taxon>
        <taxon>Streptophyta</taxon>
        <taxon>Embryophyta</taxon>
        <taxon>Bryophyta</taxon>
        <taxon>Bryophytina</taxon>
        <taxon>Bryopsida</taxon>
        <taxon>Dicranidae</taxon>
        <taxon>Pseudoditrichales</taxon>
        <taxon>Ditrichaceae</taxon>
        <taxon>Ceratodon</taxon>
    </lineage>
</organism>
<keyword evidence="3" id="KW-1185">Reference proteome</keyword>
<dbReference type="EMBL" id="CM026426">
    <property type="protein sequence ID" value="KAG0574951.1"/>
    <property type="molecule type" value="Genomic_DNA"/>
</dbReference>
<reference evidence="2" key="1">
    <citation type="submission" date="2020-06" db="EMBL/GenBank/DDBJ databases">
        <title>WGS assembly of Ceratodon purpureus strain R40.</title>
        <authorList>
            <person name="Carey S.B."/>
            <person name="Jenkins J."/>
            <person name="Shu S."/>
            <person name="Lovell J.T."/>
            <person name="Sreedasyam A."/>
            <person name="Maumus F."/>
            <person name="Tiley G.P."/>
            <person name="Fernandez-Pozo N."/>
            <person name="Barry K."/>
            <person name="Chen C."/>
            <person name="Wang M."/>
            <person name="Lipzen A."/>
            <person name="Daum C."/>
            <person name="Saski C.A."/>
            <person name="Payton A.C."/>
            <person name="Mcbreen J.C."/>
            <person name="Conrad R.E."/>
            <person name="Kollar L.M."/>
            <person name="Olsson S."/>
            <person name="Huttunen S."/>
            <person name="Landis J.B."/>
            <person name="Wickett N.J."/>
            <person name="Johnson M.G."/>
            <person name="Rensing S.A."/>
            <person name="Grimwood J."/>
            <person name="Schmutz J."/>
            <person name="Mcdaniel S.F."/>
        </authorList>
    </citation>
    <scope>NUCLEOTIDE SEQUENCE</scope>
    <source>
        <strain evidence="2">R40</strain>
    </source>
</reference>
<feature type="non-terminal residue" evidence="2">
    <location>
        <position position="1"/>
    </location>
</feature>
<protein>
    <submittedName>
        <fullName evidence="2">Uncharacterized protein</fullName>
    </submittedName>
</protein>
<evidence type="ECO:0000256" key="1">
    <source>
        <dbReference type="SAM" id="MobiDB-lite"/>
    </source>
</evidence>
<name>A0A8T0HW81_CERPU</name>
<dbReference type="AlphaFoldDB" id="A0A8T0HW81"/>
<proteinExistence type="predicted"/>
<accession>A0A8T0HW81</accession>